<evidence type="ECO:0000313" key="1">
    <source>
        <dbReference type="EMBL" id="KER19537.1"/>
    </source>
</evidence>
<dbReference type="CTD" id="20325886"/>
<organism evidence="1 2">
    <name type="scientific">Opisthorchis viverrini</name>
    <name type="common">Southeast Asian liver fluke</name>
    <dbReference type="NCBI Taxonomy" id="6198"/>
    <lineage>
        <taxon>Eukaryota</taxon>
        <taxon>Metazoa</taxon>
        <taxon>Spiralia</taxon>
        <taxon>Lophotrochozoa</taxon>
        <taxon>Platyhelminthes</taxon>
        <taxon>Trematoda</taxon>
        <taxon>Digenea</taxon>
        <taxon>Opisthorchiida</taxon>
        <taxon>Opisthorchiata</taxon>
        <taxon>Opisthorchiidae</taxon>
        <taxon>Opisthorchis</taxon>
    </lineage>
</organism>
<proteinExistence type="predicted"/>
<sequence length="93" mass="10354">MFGTLATSRRVKPVLGCREIFSNLMCSALRPYTYEGIMNIVPYGGLVRGAELVVGCRRAFSDLVSSIVHENNTTTTLQIYMYRDISNIVATET</sequence>
<protein>
    <submittedName>
        <fullName evidence="1">Uncharacterized protein</fullName>
    </submittedName>
</protein>
<gene>
    <name evidence="1" type="ORF">T265_11718</name>
</gene>
<evidence type="ECO:0000313" key="2">
    <source>
        <dbReference type="Proteomes" id="UP000054324"/>
    </source>
</evidence>
<dbReference type="GeneID" id="20325886"/>
<dbReference type="AlphaFoldDB" id="A0A074Z217"/>
<dbReference type="RefSeq" id="XP_009176715.1">
    <property type="nucleotide sequence ID" value="XM_009178451.1"/>
</dbReference>
<accession>A0A074Z217</accession>
<dbReference type="Proteomes" id="UP000054324">
    <property type="component" value="Unassembled WGS sequence"/>
</dbReference>
<dbReference type="KEGG" id="ovi:T265_11718"/>
<keyword evidence="2" id="KW-1185">Reference proteome</keyword>
<name>A0A074Z217_OPIVI</name>
<dbReference type="EMBL" id="KL597182">
    <property type="protein sequence ID" value="KER19537.1"/>
    <property type="molecule type" value="Genomic_DNA"/>
</dbReference>
<reference evidence="1 2" key="1">
    <citation type="submission" date="2013-11" db="EMBL/GenBank/DDBJ databases">
        <title>Opisthorchis viverrini - life in the bile duct.</title>
        <authorList>
            <person name="Young N.D."/>
            <person name="Nagarajan N."/>
            <person name="Lin S.J."/>
            <person name="Korhonen P.K."/>
            <person name="Jex A.R."/>
            <person name="Hall R.S."/>
            <person name="Safavi-Hemami H."/>
            <person name="Kaewkong W."/>
            <person name="Bertrand D."/>
            <person name="Gao S."/>
            <person name="Seet Q."/>
            <person name="Wongkham S."/>
            <person name="Teh B.T."/>
            <person name="Wongkham C."/>
            <person name="Intapan P.M."/>
            <person name="Maleewong W."/>
            <person name="Yang X."/>
            <person name="Hu M."/>
            <person name="Wang Z."/>
            <person name="Hofmann A."/>
            <person name="Sternberg P.W."/>
            <person name="Tan P."/>
            <person name="Wang J."/>
            <person name="Gasser R.B."/>
        </authorList>
    </citation>
    <scope>NUCLEOTIDE SEQUENCE [LARGE SCALE GENOMIC DNA]</scope>
</reference>